<dbReference type="Gene3D" id="3.40.630.30">
    <property type="match status" value="1"/>
</dbReference>
<dbReference type="SUPFAM" id="SSF55729">
    <property type="entry name" value="Acyl-CoA N-acyltransferases (Nat)"/>
    <property type="match status" value="1"/>
</dbReference>
<dbReference type="EMBL" id="FNEJ01000001">
    <property type="protein sequence ID" value="SDI10321.1"/>
    <property type="molecule type" value="Genomic_DNA"/>
</dbReference>
<dbReference type="OrthoDB" id="9803233at2"/>
<dbReference type="RefSeq" id="WP_089841891.1">
    <property type="nucleotide sequence ID" value="NZ_FNEJ01000001.1"/>
</dbReference>
<dbReference type="InterPro" id="IPR000182">
    <property type="entry name" value="GNAT_dom"/>
</dbReference>
<reference evidence="4 5" key="1">
    <citation type="submission" date="2016-10" db="EMBL/GenBank/DDBJ databases">
        <authorList>
            <person name="de Groot N.N."/>
        </authorList>
    </citation>
    <scope>NUCLEOTIDE SEQUENCE [LARGE SCALE GENOMIC DNA]</scope>
    <source>
        <strain evidence="4 5">DSM 26424</strain>
    </source>
</reference>
<dbReference type="PROSITE" id="PS51186">
    <property type="entry name" value="GNAT"/>
    <property type="match status" value="1"/>
</dbReference>
<dbReference type="InterPro" id="IPR050832">
    <property type="entry name" value="Bact_Acetyltransf"/>
</dbReference>
<evidence type="ECO:0000313" key="5">
    <source>
        <dbReference type="Proteomes" id="UP000199093"/>
    </source>
</evidence>
<organism evidence="4 5">
    <name type="scientific">Salipiger marinus</name>
    <dbReference type="NCBI Taxonomy" id="555512"/>
    <lineage>
        <taxon>Bacteria</taxon>
        <taxon>Pseudomonadati</taxon>
        <taxon>Pseudomonadota</taxon>
        <taxon>Alphaproteobacteria</taxon>
        <taxon>Rhodobacterales</taxon>
        <taxon>Roseobacteraceae</taxon>
        <taxon>Salipiger</taxon>
    </lineage>
</organism>
<dbReference type="GO" id="GO:0016747">
    <property type="term" value="F:acyltransferase activity, transferring groups other than amino-acyl groups"/>
    <property type="evidence" value="ECO:0007669"/>
    <property type="project" value="InterPro"/>
</dbReference>
<dbReference type="InterPro" id="IPR016181">
    <property type="entry name" value="Acyl_CoA_acyltransferase"/>
</dbReference>
<dbReference type="Proteomes" id="UP000199093">
    <property type="component" value="Unassembled WGS sequence"/>
</dbReference>
<keyword evidence="2" id="KW-0012">Acyltransferase</keyword>
<feature type="domain" description="N-acetyltransferase" evidence="3">
    <location>
        <begin position="3"/>
        <end position="151"/>
    </location>
</feature>
<dbReference type="STRING" id="555512.SAMN04487993_100152"/>
<dbReference type="PANTHER" id="PTHR43877:SF2">
    <property type="entry name" value="AMINOALKYLPHOSPHONATE N-ACETYLTRANSFERASE-RELATED"/>
    <property type="match status" value="1"/>
</dbReference>
<dbReference type="PANTHER" id="PTHR43877">
    <property type="entry name" value="AMINOALKYLPHOSPHONATE N-ACETYLTRANSFERASE-RELATED-RELATED"/>
    <property type="match status" value="1"/>
</dbReference>
<dbReference type="AlphaFoldDB" id="A0A1G8HUY4"/>
<protein>
    <submittedName>
        <fullName evidence="4">Putative acetyltransferase</fullName>
    </submittedName>
</protein>
<evidence type="ECO:0000259" key="3">
    <source>
        <dbReference type="PROSITE" id="PS51186"/>
    </source>
</evidence>
<sequence length="151" mass="16169">MPLEIRTVSARDPQILALLQASHALMDHLFPPEENFALDVDALCAPQITLCAAVQDGAALGCAALSRQAGYAEVKSMFVAPEARGLGVARRLLAHLEDLARQEGIPLLRLETGDKLAAAVALYDRMGFVRCGPFGGYVANSSSLFYEKPLT</sequence>
<evidence type="ECO:0000256" key="1">
    <source>
        <dbReference type="ARBA" id="ARBA00022679"/>
    </source>
</evidence>
<dbReference type="CDD" id="cd04301">
    <property type="entry name" value="NAT_SF"/>
    <property type="match status" value="1"/>
</dbReference>
<keyword evidence="1 4" id="KW-0808">Transferase</keyword>
<proteinExistence type="predicted"/>
<name>A0A1G8HUY4_9RHOB</name>
<keyword evidence="5" id="KW-1185">Reference proteome</keyword>
<evidence type="ECO:0000256" key="2">
    <source>
        <dbReference type="ARBA" id="ARBA00023315"/>
    </source>
</evidence>
<gene>
    <name evidence="4" type="ORF">SAMN04487993_100152</name>
</gene>
<dbReference type="Pfam" id="PF00583">
    <property type="entry name" value="Acetyltransf_1"/>
    <property type="match status" value="1"/>
</dbReference>
<accession>A0A1G8HUY4</accession>
<evidence type="ECO:0000313" key="4">
    <source>
        <dbReference type="EMBL" id="SDI10321.1"/>
    </source>
</evidence>